<organism evidence="1 2">
    <name type="scientific">Pseudoalteromonas rubra</name>
    <dbReference type="NCBI Taxonomy" id="43658"/>
    <lineage>
        <taxon>Bacteria</taxon>
        <taxon>Pseudomonadati</taxon>
        <taxon>Pseudomonadota</taxon>
        <taxon>Gammaproteobacteria</taxon>
        <taxon>Alteromonadales</taxon>
        <taxon>Pseudoalteromonadaceae</taxon>
        <taxon>Pseudoalteromonas</taxon>
    </lineage>
</organism>
<accession>A0A5S3URX7</accession>
<gene>
    <name evidence="1" type="ORF">CWC22_005510</name>
</gene>
<dbReference type="Proteomes" id="UP000305729">
    <property type="component" value="Chromosome 1"/>
</dbReference>
<dbReference type="EMBL" id="CP045429">
    <property type="protein sequence ID" value="QPB82471.1"/>
    <property type="molecule type" value="Genomic_DNA"/>
</dbReference>
<protein>
    <submittedName>
        <fullName evidence="1">Uncharacterized protein</fullName>
    </submittedName>
</protein>
<dbReference type="RefSeq" id="WP_138539436.1">
    <property type="nucleotide sequence ID" value="NZ_CP045429.1"/>
</dbReference>
<proteinExistence type="predicted"/>
<dbReference type="AlphaFoldDB" id="A0A5S3URX7"/>
<sequence>MQTITTNHLQLTAVVWLVALLCLINMGLILAFIPFVVFKISATFLAVGVTELAMVMTRRSIKSKRLAAYFSV</sequence>
<evidence type="ECO:0000313" key="2">
    <source>
        <dbReference type="Proteomes" id="UP000305729"/>
    </source>
</evidence>
<name>A0A5S3URX7_9GAMM</name>
<evidence type="ECO:0000313" key="1">
    <source>
        <dbReference type="EMBL" id="QPB82471.1"/>
    </source>
</evidence>
<reference evidence="1 2" key="1">
    <citation type="submission" date="2019-10" db="EMBL/GenBank/DDBJ databases">
        <title>Pseudoalteromonas rubra S4059.</title>
        <authorList>
            <person name="Paulsen S."/>
            <person name="Wang X."/>
        </authorList>
    </citation>
    <scope>NUCLEOTIDE SEQUENCE [LARGE SCALE GENOMIC DNA]</scope>
    <source>
        <strain evidence="1 2">S4059</strain>
    </source>
</reference>